<dbReference type="PANTHER" id="PTHR45947:SF3">
    <property type="entry name" value="SULFOQUINOVOSYL TRANSFERASE SQD2"/>
    <property type="match status" value="1"/>
</dbReference>
<dbReference type="SUPFAM" id="SSF53756">
    <property type="entry name" value="UDP-Glycosyltransferase/glycogen phosphorylase"/>
    <property type="match status" value="1"/>
</dbReference>
<dbReference type="PANTHER" id="PTHR45947">
    <property type="entry name" value="SULFOQUINOVOSYL TRANSFERASE SQD2"/>
    <property type="match status" value="1"/>
</dbReference>
<sequence>MKILHVMESTATGTLSIVCTIANRLAREGNEVYVIYSVRDNTPKDLTLLFHPNVILRRFQMRDQSIARTLIGLRREICGLSPDIVHLHSSFAGFLGRLSTLFCLRSTVFFYSPHCISFMRADVRRTTKLCFAALEWLACAKKCLYIGCSESECLAIRRYLRRRAVLVENAVDDAILARGSVVQTEARRSGARRIVTVAGIRKQKNPALFAQIACLLERKNLEILWIGDGDPDATRLLRDAGVEVTGWLSRDAALERVGQADVFLSTSSWEGMPVSVIEAMALGTPVVASRCAGNVDTIRHLETGLVFDSATEAAELLSGLLDNEELGLAIATRAMIEARERFSEDRFFREVTSLYAAQPQGRGRELRADFRADLEA</sequence>
<dbReference type="Pfam" id="PF13692">
    <property type="entry name" value="Glyco_trans_1_4"/>
    <property type="match status" value="1"/>
</dbReference>
<dbReference type="RefSeq" id="WP_074767627.1">
    <property type="nucleotide sequence ID" value="NZ_FNKP01000002.1"/>
</dbReference>
<dbReference type="AlphaFoldDB" id="A0A1H1HFJ5"/>
<dbReference type="InterPro" id="IPR050194">
    <property type="entry name" value="Glycosyltransferase_grp1"/>
</dbReference>
<evidence type="ECO:0000313" key="3">
    <source>
        <dbReference type="Proteomes" id="UP000183487"/>
    </source>
</evidence>
<dbReference type="InterPro" id="IPR028098">
    <property type="entry name" value="Glyco_trans_4-like_N"/>
</dbReference>
<dbReference type="EMBL" id="FNKP01000002">
    <property type="protein sequence ID" value="SDR24231.1"/>
    <property type="molecule type" value="Genomic_DNA"/>
</dbReference>
<proteinExistence type="predicted"/>
<name>A0A1H1HFJ5_9BURK</name>
<dbReference type="OrthoDB" id="9813211at2"/>
<organism evidence="2 3">
    <name type="scientific">Paraburkholderia fungorum</name>
    <dbReference type="NCBI Taxonomy" id="134537"/>
    <lineage>
        <taxon>Bacteria</taxon>
        <taxon>Pseudomonadati</taxon>
        <taxon>Pseudomonadota</taxon>
        <taxon>Betaproteobacteria</taxon>
        <taxon>Burkholderiales</taxon>
        <taxon>Burkholderiaceae</taxon>
        <taxon>Paraburkholderia</taxon>
    </lineage>
</organism>
<dbReference type="Gene3D" id="3.40.50.2000">
    <property type="entry name" value="Glycogen Phosphorylase B"/>
    <property type="match status" value="2"/>
</dbReference>
<feature type="domain" description="Glycosyltransferase subfamily 4-like N-terminal" evidence="1">
    <location>
        <begin position="18"/>
        <end position="173"/>
    </location>
</feature>
<evidence type="ECO:0000259" key="1">
    <source>
        <dbReference type="Pfam" id="PF13439"/>
    </source>
</evidence>
<accession>A0A1H1HFJ5</accession>
<gene>
    <name evidence="2" type="ORF">SAMN05443245_3852</name>
</gene>
<dbReference type="Proteomes" id="UP000183487">
    <property type="component" value="Unassembled WGS sequence"/>
</dbReference>
<evidence type="ECO:0000313" key="2">
    <source>
        <dbReference type="EMBL" id="SDR24231.1"/>
    </source>
</evidence>
<keyword evidence="3" id="KW-1185">Reference proteome</keyword>
<reference evidence="3" key="1">
    <citation type="submission" date="2016-10" db="EMBL/GenBank/DDBJ databases">
        <authorList>
            <person name="Varghese N."/>
        </authorList>
    </citation>
    <scope>NUCLEOTIDE SEQUENCE [LARGE SCALE GENOMIC DNA]</scope>
    <source>
        <strain evidence="3">GAS106B</strain>
    </source>
</reference>
<dbReference type="Pfam" id="PF13439">
    <property type="entry name" value="Glyco_transf_4"/>
    <property type="match status" value="1"/>
</dbReference>
<dbReference type="GO" id="GO:0016757">
    <property type="term" value="F:glycosyltransferase activity"/>
    <property type="evidence" value="ECO:0007669"/>
    <property type="project" value="TreeGrafter"/>
</dbReference>
<keyword evidence="2" id="KW-0808">Transferase</keyword>
<protein>
    <submittedName>
        <fullName evidence="2">Glycosyltransferase involved in cell wall bisynthesis</fullName>
    </submittedName>
</protein>